<comment type="caution">
    <text evidence="2">The sequence shown here is derived from an EMBL/GenBank/DDBJ whole genome shotgun (WGS) entry which is preliminary data.</text>
</comment>
<gene>
    <name evidence="2" type="ORF">ACFOUT_00950</name>
</gene>
<keyword evidence="3" id="KW-1185">Reference proteome</keyword>
<dbReference type="EMBL" id="JBHSAW010000001">
    <property type="protein sequence ID" value="MFC4094422.1"/>
    <property type="molecule type" value="Genomic_DNA"/>
</dbReference>
<keyword evidence="1" id="KW-0732">Signal</keyword>
<protein>
    <submittedName>
        <fullName evidence="2">Uncharacterized protein</fullName>
    </submittedName>
</protein>
<organism evidence="2 3">
    <name type="scientific">Euzebyella saccharophila</name>
    <dbReference type="NCBI Taxonomy" id="679664"/>
    <lineage>
        <taxon>Bacteria</taxon>
        <taxon>Pseudomonadati</taxon>
        <taxon>Bacteroidota</taxon>
        <taxon>Flavobacteriia</taxon>
        <taxon>Flavobacteriales</taxon>
        <taxon>Flavobacteriaceae</taxon>
        <taxon>Euzebyella</taxon>
    </lineage>
</organism>
<feature type="signal peptide" evidence="1">
    <location>
        <begin position="1"/>
        <end position="21"/>
    </location>
</feature>
<proteinExistence type="predicted"/>
<name>A0ABV8JIR9_9FLAO</name>
<feature type="chain" id="PRO_5046320389" evidence="1">
    <location>
        <begin position="22"/>
        <end position="147"/>
    </location>
</feature>
<reference evidence="3" key="1">
    <citation type="journal article" date="2019" name="Int. J. Syst. Evol. Microbiol.">
        <title>The Global Catalogue of Microorganisms (GCM) 10K type strain sequencing project: providing services to taxonomists for standard genome sequencing and annotation.</title>
        <authorList>
            <consortium name="The Broad Institute Genomics Platform"/>
            <consortium name="The Broad Institute Genome Sequencing Center for Infectious Disease"/>
            <person name="Wu L."/>
            <person name="Ma J."/>
        </authorList>
    </citation>
    <scope>NUCLEOTIDE SEQUENCE [LARGE SCALE GENOMIC DNA]</scope>
    <source>
        <strain evidence="3">CECT 7477</strain>
    </source>
</reference>
<dbReference type="Proteomes" id="UP001595814">
    <property type="component" value="Unassembled WGS sequence"/>
</dbReference>
<sequence length="147" mass="16949">MFNKSFYVLMLCFSLSFVGIAQDCFLGIGGKDTKMIEETFQLNDSQLTTMESLKGELEVQTKVIQDQIDLLLKEHPQSKEEDLIVMGDKYKQLQGQLISLSLDVEQKFLETFNAKQYERYLELCNAAYRRPIKAIPMEYDAEEASPE</sequence>
<evidence type="ECO:0000313" key="2">
    <source>
        <dbReference type="EMBL" id="MFC4094422.1"/>
    </source>
</evidence>
<dbReference type="RefSeq" id="WP_192462649.1">
    <property type="nucleotide sequence ID" value="NZ_JACYFJ010000004.1"/>
</dbReference>
<evidence type="ECO:0000313" key="3">
    <source>
        <dbReference type="Proteomes" id="UP001595814"/>
    </source>
</evidence>
<evidence type="ECO:0000256" key="1">
    <source>
        <dbReference type="SAM" id="SignalP"/>
    </source>
</evidence>
<accession>A0ABV8JIR9</accession>